<dbReference type="OrthoDB" id="361362at2759"/>
<dbReference type="PANTHER" id="PTHR16056:SF2">
    <property type="entry name" value="TESTIS-EXPRESSED PROTEIN 10"/>
    <property type="match status" value="1"/>
</dbReference>
<dbReference type="STRING" id="1314776.A0A166IJ16"/>
<evidence type="ECO:0000313" key="8">
    <source>
        <dbReference type="Proteomes" id="UP000076798"/>
    </source>
</evidence>
<sequence>MPKATKKKKEKAADFTKAKLKIGKGKKAASNSVDTSFKARSIAVPSQNSLTKNNDDTPTTKRNLSVADLLLHLKHHNATTRKDAILGLREILEAYPHLVPSDLANILSVSVRLVVDEDASVRRNLIAFYAHLLPNVPPSLLVPHIPLLLLFTTSAQSHIFPEIRVDAVKLVDILLDIAPDAVCKGWESVVGPNSSALSGTEGHAGQRVLDGYLGLLSVGERKGQQVNADKMVPTSGISLASTSKLSVLTSLSTFLRHALQRPDTYRSSDSTDIPTWYFASSFSSQRDFRSFLRLVRPSNQSRKNTEADFIWQERIVAEEPTEDFCSFFSLAKATTTNWSIADISVGQVENESLGESGPSGHPATELAYRLQPLLTSTLLDCAPVVFAPSHSSPPETELNLILNSARIVQALYSAVFENCVPGDVRLRQGSEELLSYIGYMSPYFPFGDNAFDRRDIKVELIFQELNVIYCELVSLLLLGDEESSKKDQKGNRKGKRAEDALDAHVTRAAEFVLQWLEVETVGTPSRMSLTGTAYMSLLPTLWSLLGSGRLESSSRISKTVSDSILRAVVKQSSKASASSAVKRVSIQFIAHILLLQTIQGRRKHEKENVNIWQDWILGLPRVLWELGSNNAALTETILLLILRLFQRRSVHLNGEVIDQLCARLVPYFTIQHPTRGSLPGPFWKLSASTGGEAKRLVLHVAKVLLLCASAEPKEALGHAIRTAQN</sequence>
<reference evidence="7 8" key="1">
    <citation type="journal article" date="2016" name="Mol. Biol. Evol.">
        <title>Comparative Genomics of Early-Diverging Mushroom-Forming Fungi Provides Insights into the Origins of Lignocellulose Decay Capabilities.</title>
        <authorList>
            <person name="Nagy L.G."/>
            <person name="Riley R."/>
            <person name="Tritt A."/>
            <person name="Adam C."/>
            <person name="Daum C."/>
            <person name="Floudas D."/>
            <person name="Sun H."/>
            <person name="Yadav J.S."/>
            <person name="Pangilinan J."/>
            <person name="Larsson K.H."/>
            <person name="Matsuura K."/>
            <person name="Barry K."/>
            <person name="Labutti K."/>
            <person name="Kuo R."/>
            <person name="Ohm R.A."/>
            <person name="Bhattacharya S.S."/>
            <person name="Shirouzu T."/>
            <person name="Yoshinaga Y."/>
            <person name="Martin F.M."/>
            <person name="Grigoriev I.V."/>
            <person name="Hibbett D.S."/>
        </authorList>
    </citation>
    <scope>NUCLEOTIDE SEQUENCE [LARGE SCALE GENOMIC DNA]</scope>
    <source>
        <strain evidence="7 8">HHB10207 ss-3</strain>
    </source>
</reference>
<dbReference type="GO" id="GO:0006364">
    <property type="term" value="P:rRNA processing"/>
    <property type="evidence" value="ECO:0007669"/>
    <property type="project" value="UniProtKB-UniRule"/>
</dbReference>
<evidence type="ECO:0000256" key="1">
    <source>
        <dbReference type="ARBA" id="ARBA00002355"/>
    </source>
</evidence>
<evidence type="ECO:0000313" key="7">
    <source>
        <dbReference type="EMBL" id="KZT43794.1"/>
    </source>
</evidence>
<dbReference type="Gene3D" id="1.25.10.10">
    <property type="entry name" value="Leucine-rich Repeat Variant"/>
    <property type="match status" value="1"/>
</dbReference>
<dbReference type="Proteomes" id="UP000076798">
    <property type="component" value="Unassembled WGS sequence"/>
</dbReference>
<comment type="similarity">
    <text evidence="3 5">Belongs to the IPI1/TEX10 family.</text>
</comment>
<dbReference type="AlphaFoldDB" id="A0A166IJ16"/>
<dbReference type="GO" id="GO:0005634">
    <property type="term" value="C:nucleus"/>
    <property type="evidence" value="ECO:0007669"/>
    <property type="project" value="UniProtKB-SubCell"/>
</dbReference>
<dbReference type="GO" id="GO:0120330">
    <property type="term" value="C:rixosome complex"/>
    <property type="evidence" value="ECO:0007669"/>
    <property type="project" value="UniProtKB-UniRule"/>
</dbReference>
<keyword evidence="5" id="KW-0690">Ribosome biogenesis</keyword>
<keyword evidence="5" id="KW-0698">rRNA processing</keyword>
<feature type="domain" description="Pre-rRNA-processing protein Ipi1 N-terminal" evidence="6">
    <location>
        <begin position="141"/>
        <end position="255"/>
    </location>
</feature>
<dbReference type="InterPro" id="IPR024679">
    <property type="entry name" value="Ipi1_N"/>
</dbReference>
<keyword evidence="8" id="KW-1185">Reference proteome</keyword>
<evidence type="ECO:0000256" key="2">
    <source>
        <dbReference type="ARBA" id="ARBA00004123"/>
    </source>
</evidence>
<dbReference type="EMBL" id="KV428006">
    <property type="protein sequence ID" value="KZT43794.1"/>
    <property type="molecule type" value="Genomic_DNA"/>
</dbReference>
<name>A0A166IJ16_9AGAM</name>
<dbReference type="SUPFAM" id="SSF48371">
    <property type="entry name" value="ARM repeat"/>
    <property type="match status" value="1"/>
</dbReference>
<comment type="subunit">
    <text evidence="5">Component of the RIX1 complex.</text>
</comment>
<dbReference type="InterPro" id="IPR011989">
    <property type="entry name" value="ARM-like"/>
</dbReference>
<evidence type="ECO:0000256" key="5">
    <source>
        <dbReference type="RuleBase" id="RU368021"/>
    </source>
</evidence>
<keyword evidence="4 5" id="KW-0539">Nucleus</keyword>
<gene>
    <name evidence="7" type="ORF">SISSUDRAFT_1013534</name>
</gene>
<evidence type="ECO:0000256" key="3">
    <source>
        <dbReference type="ARBA" id="ARBA00006427"/>
    </source>
</evidence>
<dbReference type="Pfam" id="PF12333">
    <property type="entry name" value="Ipi1_N"/>
    <property type="match status" value="1"/>
</dbReference>
<accession>A0A166IJ16</accession>
<comment type="function">
    <text evidence="1 5">Component of the RIX1 complex required for processing of ITS2 sequences from 35S pre-rRNA.</text>
</comment>
<evidence type="ECO:0000256" key="4">
    <source>
        <dbReference type="ARBA" id="ARBA00023242"/>
    </source>
</evidence>
<organism evidence="7 8">
    <name type="scientific">Sistotremastrum suecicum HHB10207 ss-3</name>
    <dbReference type="NCBI Taxonomy" id="1314776"/>
    <lineage>
        <taxon>Eukaryota</taxon>
        <taxon>Fungi</taxon>
        <taxon>Dikarya</taxon>
        <taxon>Basidiomycota</taxon>
        <taxon>Agaricomycotina</taxon>
        <taxon>Agaricomycetes</taxon>
        <taxon>Sistotremastrales</taxon>
        <taxon>Sistotremastraceae</taxon>
        <taxon>Sistotremastrum</taxon>
    </lineage>
</organism>
<evidence type="ECO:0000259" key="6">
    <source>
        <dbReference type="Pfam" id="PF12333"/>
    </source>
</evidence>
<proteinExistence type="inferred from homology"/>
<dbReference type="PANTHER" id="PTHR16056">
    <property type="entry name" value="REGULATOR OF MICROTUBULE DYNAMICS PROTEIN"/>
    <property type="match status" value="1"/>
</dbReference>
<comment type="subcellular location">
    <subcellularLocation>
        <location evidence="2 5">Nucleus</location>
    </subcellularLocation>
</comment>
<dbReference type="InterPro" id="IPR016024">
    <property type="entry name" value="ARM-type_fold"/>
</dbReference>
<protein>
    <recommendedName>
        <fullName evidence="5">Pre-rRNA-processing protein</fullName>
    </recommendedName>
</protein>